<dbReference type="Gene3D" id="3.10.450.50">
    <property type="match status" value="1"/>
</dbReference>
<dbReference type="Proteomes" id="UP000001989">
    <property type="component" value="Chromosome"/>
</dbReference>
<accession>A0A9J9HBS8</accession>
<gene>
    <name evidence="2" type="ordered locus">Swit_2309</name>
</gene>
<dbReference type="InterPro" id="IPR027843">
    <property type="entry name" value="DUF4440"/>
</dbReference>
<evidence type="ECO:0000259" key="1">
    <source>
        <dbReference type="Pfam" id="PF14534"/>
    </source>
</evidence>
<dbReference type="KEGG" id="swi:Swit_2309"/>
<reference evidence="2 3" key="1">
    <citation type="journal article" date="2010" name="J. Bacteriol.">
        <title>Genome sequence of the dioxin-mineralizing bacterium Sphingomonas wittichii RW1.</title>
        <authorList>
            <person name="Miller T.R."/>
            <person name="Delcher A.L."/>
            <person name="Salzberg S.L."/>
            <person name="Saunders E."/>
            <person name="Detter J.C."/>
            <person name="Halden R.U."/>
        </authorList>
    </citation>
    <scope>NUCLEOTIDE SEQUENCE [LARGE SCALE GENOMIC DNA]</scope>
    <source>
        <strain evidence="3">DSM 6014 / CCUG 31198 / JCM 15750 / NBRC 105917 / EY 4224 / RW1</strain>
    </source>
</reference>
<dbReference type="EMBL" id="CP000699">
    <property type="protein sequence ID" value="ABQ68668.1"/>
    <property type="molecule type" value="Genomic_DNA"/>
</dbReference>
<organism evidence="2 3">
    <name type="scientific">Rhizorhabdus wittichii (strain DSM 6014 / CCUG 31198 / JCM 15750 / NBRC 105917 / EY 4224 / RW1)</name>
    <name type="common">Sphingomonas wittichii</name>
    <dbReference type="NCBI Taxonomy" id="392499"/>
    <lineage>
        <taxon>Bacteria</taxon>
        <taxon>Pseudomonadati</taxon>
        <taxon>Pseudomonadota</taxon>
        <taxon>Alphaproteobacteria</taxon>
        <taxon>Sphingomonadales</taxon>
        <taxon>Sphingomonadaceae</taxon>
        <taxon>Rhizorhabdus</taxon>
    </lineage>
</organism>
<dbReference type="InterPro" id="IPR032710">
    <property type="entry name" value="NTF2-like_dom_sf"/>
</dbReference>
<sequence length="181" mass="19828">MAIGRKSALAIHCIAAAYGSLSTAMMDAIGTFDWGAARGLPMACPKRCEERMAMDEGERGIAGVIAAEQRRGEALVARDFATLRTLVAPDITHTHTRGVTDDFDGYFRFVEQELAFLEASRGPLDVRISGDIAVMTGTMDNLVLPRGREEPIRTRAQALQVWAWRDGGWRMIAFQSTNLPA</sequence>
<proteinExistence type="predicted"/>
<evidence type="ECO:0000313" key="3">
    <source>
        <dbReference type="Proteomes" id="UP000001989"/>
    </source>
</evidence>
<evidence type="ECO:0000313" key="2">
    <source>
        <dbReference type="EMBL" id="ABQ68668.1"/>
    </source>
</evidence>
<name>A0A9J9HBS8_RHIWR</name>
<keyword evidence="3" id="KW-1185">Reference proteome</keyword>
<dbReference type="AlphaFoldDB" id="A0A9J9HBS8"/>
<protein>
    <recommendedName>
        <fullName evidence="1">DUF4440 domain-containing protein</fullName>
    </recommendedName>
</protein>
<dbReference type="SUPFAM" id="SSF54427">
    <property type="entry name" value="NTF2-like"/>
    <property type="match status" value="1"/>
</dbReference>
<dbReference type="Pfam" id="PF14534">
    <property type="entry name" value="DUF4440"/>
    <property type="match status" value="1"/>
</dbReference>
<feature type="domain" description="DUF4440" evidence="1">
    <location>
        <begin position="64"/>
        <end position="171"/>
    </location>
</feature>